<evidence type="ECO:0000313" key="8">
    <source>
        <dbReference type="EMBL" id="RGV77109.1"/>
    </source>
</evidence>
<evidence type="ECO:0000313" key="11">
    <source>
        <dbReference type="EMBL" id="WHX11726.1"/>
    </source>
</evidence>
<gene>
    <name evidence="8" type="ORF">DWW04_10575</name>
    <name evidence="9" type="ORF">E1I98_07810</name>
    <name evidence="10" type="ORF">E1J06_08215</name>
    <name evidence="5" type="ORF">F2Y51_00810</name>
    <name evidence="4" type="ORF">F2Y58_13505</name>
    <name evidence="3" type="ORF">F2Y61_04925</name>
    <name evidence="7" type="ORF">GKD17_08375</name>
    <name evidence="6" type="ORF">KSU80_11655</name>
    <name evidence="11" type="ORF">QNN11_11140</name>
</gene>
<evidence type="ECO:0000313" key="3">
    <source>
        <dbReference type="EMBL" id="KAA5385185.1"/>
    </source>
</evidence>
<evidence type="ECO:0000313" key="12">
    <source>
        <dbReference type="Proteomes" id="UP000283678"/>
    </source>
</evidence>
<dbReference type="Proteomes" id="UP000294527">
    <property type="component" value="Unassembled WGS sequence"/>
</dbReference>
<evidence type="ECO:0000313" key="15">
    <source>
        <dbReference type="Proteomes" id="UP000347681"/>
    </source>
</evidence>
<reference evidence="8 12" key="1">
    <citation type="submission" date="2018-08" db="EMBL/GenBank/DDBJ databases">
        <title>A genome reference for cultivated species of the human gut microbiota.</title>
        <authorList>
            <person name="Zou Y."/>
            <person name="Xue W."/>
            <person name="Luo G."/>
        </authorList>
    </citation>
    <scope>NUCLEOTIDE SEQUENCE [LARGE SCALE GENOMIC DNA]</scope>
    <source>
        <strain evidence="8 12">AF14-1AC</strain>
    </source>
</reference>
<dbReference type="Pfam" id="PF18291">
    <property type="entry name" value="HU-HIG"/>
    <property type="match status" value="1"/>
</dbReference>
<dbReference type="Proteomes" id="UP000441162">
    <property type="component" value="Unassembled WGS sequence"/>
</dbReference>
<keyword evidence="1 8" id="KW-0238">DNA-binding</keyword>
<evidence type="ECO:0000313" key="10">
    <source>
        <dbReference type="EMBL" id="TDB07397.1"/>
    </source>
</evidence>
<protein>
    <submittedName>
        <fullName evidence="11">DNA-binding domain-containing protein</fullName>
    </submittedName>
    <submittedName>
        <fullName evidence="8">DNA-binding protein</fullName>
    </submittedName>
</protein>
<dbReference type="Proteomes" id="UP000500949">
    <property type="component" value="Chromosome"/>
</dbReference>
<dbReference type="EMBL" id="CP126056">
    <property type="protein sequence ID" value="WHX11726.1"/>
    <property type="molecule type" value="Genomic_DNA"/>
</dbReference>
<evidence type="ECO:0000256" key="1">
    <source>
        <dbReference type="ARBA" id="ARBA00023125"/>
    </source>
</evidence>
<evidence type="ECO:0000313" key="7">
    <source>
        <dbReference type="EMBL" id="QJR76407.1"/>
    </source>
</evidence>
<sequence length="163" mass="17657">MVNYSIVMRNNPMDADAAKKAYASAQYAEVMDINRFAEHIASHGCVYKRADIVAILTMAVDCMREQLLAGQKIQLGDLGDFSISINSIGAESSAAYNPAIHARKLNVNWSAGTRFRNLLEDAVFNLVATRKAARLVVKALKAGKTNVDLTGEAKEPENGGQQA</sequence>
<dbReference type="Proteomes" id="UP000347681">
    <property type="component" value="Unassembled WGS sequence"/>
</dbReference>
<organism evidence="8 12">
    <name type="scientific">Phocaeicola dorei</name>
    <dbReference type="NCBI Taxonomy" id="357276"/>
    <lineage>
        <taxon>Bacteria</taxon>
        <taxon>Pseudomonadati</taxon>
        <taxon>Bacteroidota</taxon>
        <taxon>Bacteroidia</taxon>
        <taxon>Bacteroidales</taxon>
        <taxon>Bacteroidaceae</taxon>
        <taxon>Phocaeicola</taxon>
    </lineage>
</organism>
<reference evidence="6" key="5">
    <citation type="submission" date="2021-06" db="EMBL/GenBank/DDBJ databases">
        <title>Collection of gut derived symbiotic bacterial strains cultured from healthy donors.</title>
        <authorList>
            <person name="Lin H."/>
            <person name="Littmann E."/>
            <person name="Pamer E.G."/>
        </authorList>
    </citation>
    <scope>NUCLEOTIDE SEQUENCE</scope>
    <source>
        <strain evidence="6">MSK.5.10</strain>
    </source>
</reference>
<reference evidence="15 16" key="2">
    <citation type="journal article" date="2019" name="Nat. Med.">
        <title>A library of human gut bacterial isolates paired with longitudinal multiomics data enables mechanistic microbiome research.</title>
        <authorList>
            <person name="Poyet M."/>
            <person name="Groussin M."/>
            <person name="Gibbons S.M."/>
            <person name="Avila-Pacheco J."/>
            <person name="Jiang X."/>
            <person name="Kearney S.M."/>
            <person name="Perrotta A.R."/>
            <person name="Berdy B."/>
            <person name="Zhao S."/>
            <person name="Lieberman T.D."/>
            <person name="Swanson P.K."/>
            <person name="Smith M."/>
            <person name="Roesemann S."/>
            <person name="Alexander J.E."/>
            <person name="Rich S.A."/>
            <person name="Livny J."/>
            <person name="Vlamakis H."/>
            <person name="Clish C."/>
            <person name="Bullock K."/>
            <person name="Deik A."/>
            <person name="Scott J."/>
            <person name="Pierce K.A."/>
            <person name="Xavier R.J."/>
            <person name="Alm E.J."/>
        </authorList>
    </citation>
    <scope>NUCLEOTIDE SEQUENCE [LARGE SCALE GENOMIC DNA]</scope>
    <source>
        <strain evidence="4 17">BIOML-A1</strain>
        <strain evidence="5 16">BIOML-A4</strain>
        <strain evidence="3 15">BIOML-A5</strain>
    </source>
</reference>
<dbReference type="EMBL" id="SLTU01000001">
    <property type="protein sequence ID" value="TDA76267.1"/>
    <property type="molecule type" value="Genomic_DNA"/>
</dbReference>
<evidence type="ECO:0000313" key="9">
    <source>
        <dbReference type="EMBL" id="TDA76267.1"/>
    </source>
</evidence>
<proteinExistence type="predicted"/>
<evidence type="ECO:0000313" key="6">
    <source>
        <dbReference type="EMBL" id="MBV3123831.1"/>
    </source>
</evidence>
<dbReference type="GeneID" id="93446694"/>
<dbReference type="Proteomes" id="UP000294834">
    <property type="component" value="Unassembled WGS sequence"/>
</dbReference>
<dbReference type="Proteomes" id="UP001177934">
    <property type="component" value="Chromosome"/>
</dbReference>
<reference evidence="11" key="6">
    <citation type="journal article" date="2023" name="Nat. Commun.">
        <title>Identification of a novel Human Milk Oligosaccharides utilization cluster in the infant gut commensal Bacteroides dorei.</title>
        <authorList>
            <person name="Kijner S."/>
            <person name="Ennis D."/>
            <person name="Shmorak S."/>
            <person name="Florentin A."/>
            <person name="Yassour M."/>
        </authorList>
    </citation>
    <scope>NUCLEOTIDE SEQUENCE</scope>
    <source>
        <strain evidence="11">2</strain>
    </source>
</reference>
<dbReference type="GO" id="GO:0003677">
    <property type="term" value="F:DNA binding"/>
    <property type="evidence" value="ECO:0007669"/>
    <property type="project" value="UniProtKB-KW"/>
</dbReference>
<dbReference type="InterPro" id="IPR010992">
    <property type="entry name" value="IHF-like_DNA-bd_dom_sf"/>
</dbReference>
<evidence type="ECO:0000313" key="14">
    <source>
        <dbReference type="Proteomes" id="UP000294834"/>
    </source>
</evidence>
<evidence type="ECO:0000313" key="17">
    <source>
        <dbReference type="Proteomes" id="UP000481616"/>
    </source>
</evidence>
<reference evidence="7 18" key="4">
    <citation type="submission" date="2019-11" db="EMBL/GenBank/DDBJ databases">
        <title>Complete genome sequence of Bacteroides dorei DSM 17855.</title>
        <authorList>
            <person name="Russell J.T."/>
        </authorList>
    </citation>
    <scope>NUCLEOTIDE SEQUENCE [LARGE SCALE GENOMIC DNA]</scope>
    <source>
        <strain evidence="7 18">DSM 17855</strain>
    </source>
</reference>
<dbReference type="Proteomes" id="UP000481616">
    <property type="component" value="Unassembled WGS sequence"/>
</dbReference>
<evidence type="ECO:0000313" key="18">
    <source>
        <dbReference type="Proteomes" id="UP000500949"/>
    </source>
</evidence>
<evidence type="ECO:0000313" key="13">
    <source>
        <dbReference type="Proteomes" id="UP000294527"/>
    </source>
</evidence>
<reference evidence="13 14" key="3">
    <citation type="journal article" date="2019" name="Nat. Microbiol.">
        <title>Genomic variation and strain-specific functional adaptation in the human gut microbiome during early life.</title>
        <authorList>
            <person name="Vatanen T."/>
            <person name="Plichta D.R."/>
            <person name="Somani J."/>
            <person name="Munch P.C."/>
            <person name="Arthur T.D."/>
            <person name="Hall A.B."/>
            <person name="Rudolf S."/>
            <person name="Oakeley E.J."/>
            <person name="Ke X."/>
            <person name="Young R.A."/>
            <person name="Haiser H.J."/>
            <person name="Kolde R."/>
            <person name="Yassour M."/>
            <person name="Luopajarvi K."/>
            <person name="Siljander H."/>
            <person name="Virtanen S.M."/>
            <person name="Ilonen J."/>
            <person name="Uibo R."/>
            <person name="Tillmann V."/>
            <person name="Mokurov S."/>
            <person name="Dorshakova N."/>
            <person name="Porter J.A."/>
            <person name="McHardy A.C."/>
            <person name="Lahdesmaki H."/>
            <person name="Vlamakis H."/>
            <person name="Huttenhower C."/>
            <person name="Knip M."/>
            <person name="Xavier R.J."/>
        </authorList>
    </citation>
    <scope>NUCLEOTIDE SEQUENCE [LARGE SCALE GENOMIC DNA]</scope>
    <source>
        <strain evidence="9 13">RJX1047</strain>
        <strain evidence="10 14">RJX1052</strain>
    </source>
</reference>
<dbReference type="Proteomes" id="UP000283678">
    <property type="component" value="Unassembled WGS sequence"/>
</dbReference>
<dbReference type="Proteomes" id="UP000777173">
    <property type="component" value="Unassembled WGS sequence"/>
</dbReference>
<dbReference type="EMBL" id="CP046176">
    <property type="protein sequence ID" value="QJR76407.1"/>
    <property type="molecule type" value="Genomic_DNA"/>
</dbReference>
<evidence type="ECO:0000259" key="2">
    <source>
        <dbReference type="Pfam" id="PF18291"/>
    </source>
</evidence>
<dbReference type="InterPro" id="IPR041607">
    <property type="entry name" value="HU-HIG"/>
</dbReference>
<dbReference type="EMBL" id="QRZL01000009">
    <property type="protein sequence ID" value="RGV77109.1"/>
    <property type="molecule type" value="Genomic_DNA"/>
</dbReference>
<dbReference type="SUPFAM" id="SSF47729">
    <property type="entry name" value="IHF-like DNA-binding proteins"/>
    <property type="match status" value="1"/>
</dbReference>
<accession>A0A0K2HKW2</accession>
<dbReference type="EMBL" id="VVZB01000002">
    <property type="protein sequence ID" value="KAA5385185.1"/>
    <property type="molecule type" value="Genomic_DNA"/>
</dbReference>
<dbReference type="EMBL" id="SLTX01000001">
    <property type="protein sequence ID" value="TDB07397.1"/>
    <property type="molecule type" value="Genomic_DNA"/>
</dbReference>
<dbReference type="EMBL" id="JAHOAX010000010">
    <property type="protein sequence ID" value="MBV3123831.1"/>
    <property type="molecule type" value="Genomic_DNA"/>
</dbReference>
<evidence type="ECO:0000313" key="16">
    <source>
        <dbReference type="Proteomes" id="UP000441162"/>
    </source>
</evidence>
<name>A0A0K2HKW2_9BACT</name>
<dbReference type="EMBL" id="VVZA01000001">
    <property type="protein sequence ID" value="KAA5407972.1"/>
    <property type="molecule type" value="Genomic_DNA"/>
</dbReference>
<dbReference type="KEGG" id="bdh:GV66_14995"/>
<evidence type="ECO:0000313" key="5">
    <source>
        <dbReference type="EMBL" id="KAA5407972.1"/>
    </source>
</evidence>
<feature type="domain" description="HU" evidence="2">
    <location>
        <begin position="2"/>
        <end position="122"/>
    </location>
</feature>
<dbReference type="RefSeq" id="WP_007838234.1">
    <property type="nucleotide sequence ID" value="NZ_BAABYF010000001.1"/>
</dbReference>
<dbReference type="AlphaFoldDB" id="A0A0K2HKW2"/>
<evidence type="ECO:0000313" key="4">
    <source>
        <dbReference type="EMBL" id="KAA5396855.1"/>
    </source>
</evidence>
<dbReference type="EMBL" id="VVYY01000011">
    <property type="protein sequence ID" value="KAA5396855.1"/>
    <property type="molecule type" value="Genomic_DNA"/>
</dbReference>